<feature type="transmembrane region" description="Helical" evidence="7">
    <location>
        <begin position="254"/>
        <end position="278"/>
    </location>
</feature>
<feature type="transmembrane region" description="Helical" evidence="7">
    <location>
        <begin position="482"/>
        <end position="502"/>
    </location>
</feature>
<dbReference type="PANTHER" id="PTHR42770">
    <property type="entry name" value="AMINO ACID TRANSPORTER-RELATED"/>
    <property type="match status" value="1"/>
</dbReference>
<keyword evidence="4 7" id="KW-0812">Transmembrane</keyword>
<proteinExistence type="predicted"/>
<dbReference type="Gene3D" id="1.20.1740.10">
    <property type="entry name" value="Amino acid/polyamine transporter I"/>
    <property type="match status" value="1"/>
</dbReference>
<feature type="transmembrane region" description="Helical" evidence="7">
    <location>
        <begin position="364"/>
        <end position="383"/>
    </location>
</feature>
<feature type="transmembrane region" description="Helical" evidence="7">
    <location>
        <begin position="34"/>
        <end position="56"/>
    </location>
</feature>
<reference evidence="8 9" key="1">
    <citation type="submission" date="2017-11" db="EMBL/GenBank/DDBJ databases">
        <title>Complete genome sequence of Spiroplasma clarkii CN-5 (DSM 19994).</title>
        <authorList>
            <person name="Tsai Y.-M."/>
            <person name="Chang A."/>
            <person name="Lo W.-S."/>
            <person name="Kuo C.-H."/>
        </authorList>
    </citation>
    <scope>NUCLEOTIDE SEQUENCE [LARGE SCALE GENOMIC DNA]</scope>
    <source>
        <strain evidence="8 9">CN-5</strain>
    </source>
</reference>
<evidence type="ECO:0000256" key="6">
    <source>
        <dbReference type="ARBA" id="ARBA00023136"/>
    </source>
</evidence>
<dbReference type="PANTHER" id="PTHR42770:SF15">
    <property type="entry name" value="GLUTAMATE_GAMMA-AMINOBUTYRATE ANTIPORTER-RELATED"/>
    <property type="match status" value="1"/>
</dbReference>
<accession>A0A2K8KH43</accession>
<dbReference type="Pfam" id="PF13520">
    <property type="entry name" value="AA_permease_2"/>
    <property type="match status" value="1"/>
</dbReference>
<evidence type="ECO:0000256" key="1">
    <source>
        <dbReference type="ARBA" id="ARBA00004651"/>
    </source>
</evidence>
<keyword evidence="3" id="KW-1003">Cell membrane</keyword>
<feature type="transmembrane region" description="Helical" evidence="7">
    <location>
        <begin position="7"/>
        <end position="28"/>
    </location>
</feature>
<evidence type="ECO:0000313" key="8">
    <source>
        <dbReference type="EMBL" id="ATX70995.1"/>
    </source>
</evidence>
<dbReference type="InterPro" id="IPR002293">
    <property type="entry name" value="AA/rel_permease1"/>
</dbReference>
<keyword evidence="5 7" id="KW-1133">Transmembrane helix</keyword>
<keyword evidence="2" id="KW-0813">Transport</keyword>
<evidence type="ECO:0000256" key="4">
    <source>
        <dbReference type="ARBA" id="ARBA00022692"/>
    </source>
</evidence>
<dbReference type="RefSeq" id="WP_100254542.1">
    <property type="nucleotide sequence ID" value="NZ_CP024870.1"/>
</dbReference>
<gene>
    <name evidence="8" type="ORF">SCLAR_v1c06780</name>
</gene>
<dbReference type="EMBL" id="CP024870">
    <property type="protein sequence ID" value="ATX70995.1"/>
    <property type="molecule type" value="Genomic_DNA"/>
</dbReference>
<feature type="transmembrane region" description="Helical" evidence="7">
    <location>
        <begin position="139"/>
        <end position="160"/>
    </location>
</feature>
<name>A0A2K8KH43_9MOLU</name>
<dbReference type="GO" id="GO:0005886">
    <property type="term" value="C:plasma membrane"/>
    <property type="evidence" value="ECO:0007669"/>
    <property type="project" value="UniProtKB-SubCell"/>
</dbReference>
<dbReference type="Proteomes" id="UP000231179">
    <property type="component" value="Chromosome"/>
</dbReference>
<protein>
    <submittedName>
        <fullName evidence="8">Amino acid permease</fullName>
    </submittedName>
</protein>
<dbReference type="InterPro" id="IPR050367">
    <property type="entry name" value="APC_superfamily"/>
</dbReference>
<keyword evidence="6 7" id="KW-0472">Membrane</keyword>
<feature type="transmembrane region" description="Helical" evidence="7">
    <location>
        <begin position="218"/>
        <end position="242"/>
    </location>
</feature>
<dbReference type="AlphaFoldDB" id="A0A2K8KH43"/>
<feature type="transmembrane region" description="Helical" evidence="7">
    <location>
        <begin position="443"/>
        <end position="462"/>
    </location>
</feature>
<feature type="transmembrane region" description="Helical" evidence="7">
    <location>
        <begin position="403"/>
        <end position="423"/>
    </location>
</feature>
<dbReference type="PIRSF" id="PIRSF006060">
    <property type="entry name" value="AA_transporter"/>
    <property type="match status" value="1"/>
</dbReference>
<evidence type="ECO:0000256" key="3">
    <source>
        <dbReference type="ARBA" id="ARBA00022475"/>
    </source>
</evidence>
<organism evidence="8 9">
    <name type="scientific">Spiroplasma clarkii</name>
    <dbReference type="NCBI Taxonomy" id="2139"/>
    <lineage>
        <taxon>Bacteria</taxon>
        <taxon>Bacillati</taxon>
        <taxon>Mycoplasmatota</taxon>
        <taxon>Mollicutes</taxon>
        <taxon>Entomoplasmatales</taxon>
        <taxon>Spiroplasmataceae</taxon>
        <taxon>Spiroplasma</taxon>
    </lineage>
</organism>
<feature type="transmembrane region" description="Helical" evidence="7">
    <location>
        <begin position="98"/>
        <end position="119"/>
    </location>
</feature>
<evidence type="ECO:0000256" key="2">
    <source>
        <dbReference type="ARBA" id="ARBA00022448"/>
    </source>
</evidence>
<feature type="transmembrane region" description="Helical" evidence="7">
    <location>
        <begin position="311"/>
        <end position="331"/>
    </location>
</feature>
<evidence type="ECO:0000256" key="5">
    <source>
        <dbReference type="ARBA" id="ARBA00022989"/>
    </source>
</evidence>
<sequence>MSQRAKTLTKFAVVFMSFVTIFGFRNIINNGFQFGLLASVLFLIGGAIYAIPMVLITSEFGSIKKLENQESGLGSFCNFALGGKGGFLASWASYFGNLFFFATIAPFTVVATSYCVYGANGFDKITELLTKEGWGDNSARMSTTVLACCAILIFWAGTYISKQGPKWIGKITTIGGMASITLGLLFIIIALCYTIPTGKVVAGFGNSAAWNPVSSEDWWSFLSAFPWLIFAYNGIETMSAFIKDVKGGAKSFKFASLIGMGVVIFVMVIGVIVLSATITQENISRWGIVNSYYFVFPQILGLELDSTAGKVVIHIVGFITAVSGFGSMFFWTAGPAKVFFSEVPSGVMGKYLSKTDKNGMPTNALLVQAIVVTVILLAFGLTTAGHYNFVKNTIKQNDFFERITQAATSLATVQMFFYFFAYIRLRLKMDDEERSIVFFKNKWIPITISIISLILLSIAFFFGTVPSPVTWKADWSNALIDFLLIFGGFIFFMGVGVLVWYLNVERKAKLNGTDGSQGTAKIAKTKPKTAKVTK</sequence>
<evidence type="ECO:0000313" key="9">
    <source>
        <dbReference type="Proteomes" id="UP000231179"/>
    </source>
</evidence>
<feature type="transmembrane region" description="Helical" evidence="7">
    <location>
        <begin position="172"/>
        <end position="198"/>
    </location>
</feature>
<evidence type="ECO:0000256" key="7">
    <source>
        <dbReference type="SAM" id="Phobius"/>
    </source>
</evidence>
<dbReference type="GO" id="GO:0022857">
    <property type="term" value="F:transmembrane transporter activity"/>
    <property type="evidence" value="ECO:0007669"/>
    <property type="project" value="InterPro"/>
</dbReference>
<comment type="subcellular location">
    <subcellularLocation>
        <location evidence="1">Cell membrane</location>
        <topology evidence="1">Multi-pass membrane protein</topology>
    </subcellularLocation>
</comment>
<keyword evidence="9" id="KW-1185">Reference proteome</keyword>